<name>A0A4R1NGS8_9GAMM</name>
<dbReference type="Pfam" id="PF04773">
    <property type="entry name" value="FecR"/>
    <property type="match status" value="1"/>
</dbReference>
<keyword evidence="4" id="KW-1185">Reference proteome</keyword>
<dbReference type="Pfam" id="PF16220">
    <property type="entry name" value="DUF4880"/>
    <property type="match status" value="1"/>
</dbReference>
<dbReference type="AlphaFoldDB" id="A0A4R1NGS8"/>
<comment type="caution">
    <text evidence="3">The sequence shown here is derived from an EMBL/GenBank/DDBJ whole genome shotgun (WGS) entry which is preliminary data.</text>
</comment>
<evidence type="ECO:0000313" key="4">
    <source>
        <dbReference type="Proteomes" id="UP000294555"/>
    </source>
</evidence>
<sequence length="326" mass="36294">MKGKNIIGTRRPINWQAREWLRLFASGRVTEEDARLFVAWKAQNPEHILALQQAQNEWQMLGKAAAIVRAQDISFEEGQRLSEHGWHRRRLLGMGLAGGVAAAAALAFYPPLELWPSVDELTADYRTAKGQQRHVQPASGLDLLLNTQTTLKVKSQRDISAFELLSGEMAVICRQFQGETEIMAGQGTVRLGVSDIELRAARSGRVDLRCESGKIVLLHPNGMVELAANQQLTYDNQQISPVTPAEAGASAWRSGFIVFRKTLLGEAITEINRYRPGKVILLDKQSADRQLSGRYSIHDLDQVLAQISSIFNLRMRELPGHILLLG</sequence>
<dbReference type="InterPro" id="IPR012373">
    <property type="entry name" value="Ferrdict_sens_TM"/>
</dbReference>
<evidence type="ECO:0000259" key="2">
    <source>
        <dbReference type="Pfam" id="PF16220"/>
    </source>
</evidence>
<dbReference type="Gene3D" id="3.55.50.30">
    <property type="match status" value="1"/>
</dbReference>
<dbReference type="PANTHER" id="PTHR30273:SF2">
    <property type="entry name" value="PROTEIN FECR"/>
    <property type="match status" value="1"/>
</dbReference>
<dbReference type="Proteomes" id="UP000294555">
    <property type="component" value="Unassembled WGS sequence"/>
</dbReference>
<dbReference type="InterPro" id="IPR006860">
    <property type="entry name" value="FecR"/>
</dbReference>
<feature type="domain" description="FecR protein" evidence="1">
    <location>
        <begin position="124"/>
        <end position="215"/>
    </location>
</feature>
<organism evidence="3 4">
    <name type="scientific">Sodalis ligni</name>
    <dbReference type="NCBI Taxonomy" id="2697027"/>
    <lineage>
        <taxon>Bacteria</taxon>
        <taxon>Pseudomonadati</taxon>
        <taxon>Pseudomonadota</taxon>
        <taxon>Gammaproteobacteria</taxon>
        <taxon>Enterobacterales</taxon>
        <taxon>Bruguierivoracaceae</taxon>
        <taxon>Sodalis</taxon>
    </lineage>
</organism>
<feature type="domain" description="FecR N-terminal" evidence="2">
    <location>
        <begin position="16"/>
        <end position="55"/>
    </location>
</feature>
<dbReference type="InterPro" id="IPR032623">
    <property type="entry name" value="FecR_N"/>
</dbReference>
<evidence type="ECO:0000313" key="3">
    <source>
        <dbReference type="EMBL" id="TCL06179.1"/>
    </source>
</evidence>
<protein>
    <submittedName>
        <fullName evidence="3">FecR family protein</fullName>
    </submittedName>
</protein>
<dbReference type="PIRSF" id="PIRSF018266">
    <property type="entry name" value="FecR"/>
    <property type="match status" value="1"/>
</dbReference>
<dbReference type="PANTHER" id="PTHR30273">
    <property type="entry name" value="PERIPLASMIC SIGNAL SENSOR AND SIGMA FACTOR ACTIVATOR FECR-RELATED"/>
    <property type="match status" value="1"/>
</dbReference>
<dbReference type="GO" id="GO:0016989">
    <property type="term" value="F:sigma factor antagonist activity"/>
    <property type="evidence" value="ECO:0007669"/>
    <property type="project" value="TreeGrafter"/>
</dbReference>
<reference evidence="3 4" key="1">
    <citation type="submission" date="2019-02" db="EMBL/GenBank/DDBJ databases">
        <title>Investigation of anaerobic lignin degradation for improved lignocellulosic biofuels.</title>
        <authorList>
            <person name="Deangelis K."/>
        </authorList>
    </citation>
    <scope>NUCLEOTIDE SEQUENCE [LARGE SCALE GENOMIC DNA]</scope>
    <source>
        <strain evidence="3 4">159R</strain>
    </source>
</reference>
<evidence type="ECO:0000259" key="1">
    <source>
        <dbReference type="Pfam" id="PF04773"/>
    </source>
</evidence>
<gene>
    <name evidence="3" type="ORF">EZJ58_4414</name>
</gene>
<dbReference type="OrthoDB" id="7026278at2"/>
<dbReference type="RefSeq" id="WP_132925383.1">
    <property type="nucleotide sequence ID" value="NZ_SJOI01000001.1"/>
</dbReference>
<dbReference type="Gene3D" id="2.60.120.1440">
    <property type="match status" value="1"/>
</dbReference>
<accession>A0A4R1NGS8</accession>
<proteinExistence type="predicted"/>
<dbReference type="EMBL" id="SJOI01000001">
    <property type="protein sequence ID" value="TCL06179.1"/>
    <property type="molecule type" value="Genomic_DNA"/>
</dbReference>